<dbReference type="Proteomes" id="UP000568380">
    <property type="component" value="Unassembled WGS sequence"/>
</dbReference>
<proteinExistence type="predicted"/>
<accession>A0A7W8A8R7</accession>
<dbReference type="PRINTS" id="PR00364">
    <property type="entry name" value="DISEASERSIST"/>
</dbReference>
<dbReference type="RefSeq" id="WP_184969260.1">
    <property type="nucleotide sequence ID" value="NZ_JACHIN010000011.1"/>
</dbReference>
<dbReference type="Gene3D" id="3.40.50.300">
    <property type="entry name" value="P-loop containing nucleotide triphosphate hydrolases"/>
    <property type="match status" value="1"/>
</dbReference>
<sequence length="285" mass="30526">MSAGDALVGRDQHRDKILHLLGRERLVTITGAGGVGKSALARAVAAGFDPAARLIDLDPSNVHETILSGERLPWDGGEPPRLLVLDTCDHVVDRCVALVERLLRGLPGLRVLVTGREVLGIPGEHVTVAAPLSAPDAATLFHVRSGGLRADPDVLARLEGVPLAIEIAAEHLLESGKLAEMLDNGAFHTLPAGPAHPARHASMRAAAAWSHRQCHPLDTQAWERLAAFDTPFGLEEAERALTGHRTADAAEAVARLVERSIVLVDSAAVDGRWYRMPFHLRAFTK</sequence>
<protein>
    <submittedName>
        <fullName evidence="1">Putative ATPase</fullName>
    </submittedName>
</protein>
<dbReference type="PANTHER" id="PTHR47691">
    <property type="entry name" value="REGULATOR-RELATED"/>
    <property type="match status" value="1"/>
</dbReference>
<keyword evidence="2" id="KW-1185">Reference proteome</keyword>
<evidence type="ECO:0000313" key="2">
    <source>
        <dbReference type="Proteomes" id="UP000568380"/>
    </source>
</evidence>
<reference evidence="1 2" key="1">
    <citation type="submission" date="2020-08" db="EMBL/GenBank/DDBJ databases">
        <title>Genomic Encyclopedia of Type Strains, Phase IV (KMG-IV): sequencing the most valuable type-strain genomes for metagenomic binning, comparative biology and taxonomic classification.</title>
        <authorList>
            <person name="Goeker M."/>
        </authorList>
    </citation>
    <scope>NUCLEOTIDE SEQUENCE [LARGE SCALE GENOMIC DNA]</scope>
    <source>
        <strain evidence="1 2">DSM 45385</strain>
    </source>
</reference>
<dbReference type="InterPro" id="IPR027417">
    <property type="entry name" value="P-loop_NTPase"/>
</dbReference>
<dbReference type="PANTHER" id="PTHR47691:SF3">
    <property type="entry name" value="HTH-TYPE TRANSCRIPTIONAL REGULATOR RV0890C-RELATED"/>
    <property type="match status" value="1"/>
</dbReference>
<gene>
    <name evidence="1" type="ORF">HNR40_007184</name>
</gene>
<dbReference type="AlphaFoldDB" id="A0A7W8A8R7"/>
<dbReference type="SUPFAM" id="SSF52540">
    <property type="entry name" value="P-loop containing nucleoside triphosphate hydrolases"/>
    <property type="match status" value="1"/>
</dbReference>
<evidence type="ECO:0000313" key="1">
    <source>
        <dbReference type="EMBL" id="MBB5081689.1"/>
    </source>
</evidence>
<comment type="caution">
    <text evidence="1">The sequence shown here is derived from an EMBL/GenBank/DDBJ whole genome shotgun (WGS) entry which is preliminary data.</text>
</comment>
<dbReference type="EMBL" id="JACHIN010000011">
    <property type="protein sequence ID" value="MBB5081689.1"/>
    <property type="molecule type" value="Genomic_DNA"/>
</dbReference>
<organism evidence="1 2">
    <name type="scientific">Nonomuraea endophytica</name>
    <dbReference type="NCBI Taxonomy" id="714136"/>
    <lineage>
        <taxon>Bacteria</taxon>
        <taxon>Bacillati</taxon>
        <taxon>Actinomycetota</taxon>
        <taxon>Actinomycetes</taxon>
        <taxon>Streptosporangiales</taxon>
        <taxon>Streptosporangiaceae</taxon>
        <taxon>Nonomuraea</taxon>
    </lineage>
</organism>
<name>A0A7W8A8R7_9ACTN</name>